<feature type="non-terminal residue" evidence="1">
    <location>
        <position position="25"/>
    </location>
</feature>
<evidence type="ECO:0000313" key="1">
    <source>
        <dbReference type="EMBL" id="SVD61822.1"/>
    </source>
</evidence>
<accession>A0A382WSN6</accession>
<gene>
    <name evidence="1" type="ORF">METZ01_LOCUS414676</name>
</gene>
<name>A0A382WSN6_9ZZZZ</name>
<dbReference type="AlphaFoldDB" id="A0A382WSN6"/>
<proteinExistence type="predicted"/>
<organism evidence="1">
    <name type="scientific">marine metagenome</name>
    <dbReference type="NCBI Taxonomy" id="408172"/>
    <lineage>
        <taxon>unclassified sequences</taxon>
        <taxon>metagenomes</taxon>
        <taxon>ecological metagenomes</taxon>
    </lineage>
</organism>
<protein>
    <submittedName>
        <fullName evidence="1">Uncharacterized protein</fullName>
    </submittedName>
</protein>
<reference evidence="1" key="1">
    <citation type="submission" date="2018-05" db="EMBL/GenBank/DDBJ databases">
        <authorList>
            <person name="Lanie J.A."/>
            <person name="Ng W.-L."/>
            <person name="Kazmierczak K.M."/>
            <person name="Andrzejewski T.M."/>
            <person name="Davidsen T.M."/>
            <person name="Wayne K.J."/>
            <person name="Tettelin H."/>
            <person name="Glass J.I."/>
            <person name="Rusch D."/>
            <person name="Podicherti R."/>
            <person name="Tsui H.-C.T."/>
            <person name="Winkler M.E."/>
        </authorList>
    </citation>
    <scope>NUCLEOTIDE SEQUENCE</scope>
</reference>
<dbReference type="EMBL" id="UINC01162200">
    <property type="protein sequence ID" value="SVD61822.1"/>
    <property type="molecule type" value="Genomic_DNA"/>
</dbReference>
<sequence>MPDPSPNEQDALYKHWRWRIFFITW</sequence>